<dbReference type="GO" id="GO:0016887">
    <property type="term" value="F:ATP hydrolysis activity"/>
    <property type="evidence" value="ECO:0007669"/>
    <property type="project" value="InterPro"/>
</dbReference>
<keyword evidence="2" id="KW-0067">ATP-binding</keyword>
<dbReference type="PANTHER" id="PTHR40396">
    <property type="entry name" value="ATPASE-LIKE PROTEIN"/>
    <property type="match status" value="1"/>
</dbReference>
<name>A0A7W1T7B4_9LIST</name>
<dbReference type="AlphaFoldDB" id="A0A7W1T7B4"/>
<evidence type="ECO:0000313" key="3">
    <source>
        <dbReference type="Proteomes" id="UP000548787"/>
    </source>
</evidence>
<reference evidence="2 3" key="1">
    <citation type="submission" date="2020-05" db="EMBL/GenBank/DDBJ databases">
        <authorList>
            <person name="Carlin C.R."/>
        </authorList>
    </citation>
    <scope>NUCLEOTIDE SEQUENCE [LARGE SCALE GENOMIC DNA]</scope>
    <source>
        <strain evidence="2 3">FSL W9-0585</strain>
    </source>
</reference>
<proteinExistence type="predicted"/>
<reference evidence="2 3" key="2">
    <citation type="submission" date="2020-08" db="EMBL/GenBank/DDBJ databases">
        <title>Listeria ohnekaius sp. nov. and Listeria portnoyii sp. nov. isolated from non-agricultural and natural environments.</title>
        <authorList>
            <person name="Weller D."/>
            <person name="Belias A.M."/>
            <person name="Liao J."/>
            <person name="Guo S."/>
            <person name="Orsi R.H."/>
            <person name="Wiedmann M."/>
        </authorList>
    </citation>
    <scope>NUCLEOTIDE SEQUENCE [LARGE SCALE GENOMIC DNA]</scope>
    <source>
        <strain evidence="2 3">FSL W9-0585</strain>
    </source>
</reference>
<gene>
    <name evidence="2" type="ORF">HPK16_10725</name>
</gene>
<dbReference type="InterPro" id="IPR027417">
    <property type="entry name" value="P-loop_NTPase"/>
</dbReference>
<dbReference type="EMBL" id="JABJVM010000010">
    <property type="protein sequence ID" value="MBA3926816.1"/>
    <property type="molecule type" value="Genomic_DNA"/>
</dbReference>
<dbReference type="Gene3D" id="3.40.50.300">
    <property type="entry name" value="P-loop containing nucleotide triphosphate hydrolases"/>
    <property type="match status" value="1"/>
</dbReference>
<protein>
    <submittedName>
        <fullName evidence="2">ATP-binding protein</fullName>
    </submittedName>
</protein>
<dbReference type="Pfam" id="PF02463">
    <property type="entry name" value="SMC_N"/>
    <property type="match status" value="1"/>
</dbReference>
<dbReference type="Proteomes" id="UP000548787">
    <property type="component" value="Unassembled WGS sequence"/>
</dbReference>
<keyword evidence="2" id="KW-0547">Nucleotide-binding</keyword>
<sequence length="370" mass="42325">MLKKFSVKNFKNFREEIIIDFSDIGDYDFNTSLIKNSLLNNVLIYGKNAVGKSNLGLALFDITIHVVDKVNLANYKNYINADNPNEPATFSYTFQFDKHILEYTYQKSDKNILFSESLSINGSKIFDYNFESKEGDFAGIQNYPDLATLNWEFRDSSLSVLKYMANNSNLAPDSPIRSLIHFVSSMIWLSSPGGQANRIIGMISEISPMTTKLIEMDKVQEFQDFLNQNGVPDKLIVKTDVTGEKAIYIDYAKPVKFIEVFSGGTASLTAIFYLSLYFENASFVFIDEFDANYHFEVAENIVKLLQNKNFQSVLTSHNTNLVSNNIMRPDCYLILTKEGLTPFFRATERELREGHNLEKLYQSGEFENDR</sequence>
<keyword evidence="3" id="KW-1185">Reference proteome</keyword>
<dbReference type="GO" id="GO:0005524">
    <property type="term" value="F:ATP binding"/>
    <property type="evidence" value="ECO:0007669"/>
    <property type="project" value="UniProtKB-KW"/>
</dbReference>
<comment type="caution">
    <text evidence="2">The sequence shown here is derived from an EMBL/GenBank/DDBJ whole genome shotgun (WGS) entry which is preliminary data.</text>
</comment>
<organism evidence="2 3">
    <name type="scientific">Listeria rustica</name>
    <dbReference type="NCBI Taxonomy" id="2713503"/>
    <lineage>
        <taxon>Bacteria</taxon>
        <taxon>Bacillati</taxon>
        <taxon>Bacillota</taxon>
        <taxon>Bacilli</taxon>
        <taxon>Bacillales</taxon>
        <taxon>Listeriaceae</taxon>
        <taxon>Listeria</taxon>
    </lineage>
</organism>
<accession>A0A7W1T7B4</accession>
<dbReference type="SUPFAM" id="SSF52540">
    <property type="entry name" value="P-loop containing nucleoside triphosphate hydrolases"/>
    <property type="match status" value="1"/>
</dbReference>
<evidence type="ECO:0000259" key="1">
    <source>
        <dbReference type="Pfam" id="PF02463"/>
    </source>
</evidence>
<evidence type="ECO:0000313" key="2">
    <source>
        <dbReference type="EMBL" id="MBA3926816.1"/>
    </source>
</evidence>
<feature type="domain" description="RecF/RecN/SMC N-terminal" evidence="1">
    <location>
        <begin position="1"/>
        <end position="324"/>
    </location>
</feature>
<dbReference type="InterPro" id="IPR003395">
    <property type="entry name" value="RecF/RecN/SMC_N"/>
</dbReference>
<dbReference type="PANTHER" id="PTHR40396:SF1">
    <property type="entry name" value="ATPASE AAA-TYPE CORE DOMAIN-CONTAINING PROTEIN"/>
    <property type="match status" value="1"/>
</dbReference>
<dbReference type="RefSeq" id="WP_181676957.1">
    <property type="nucleotide sequence ID" value="NZ_JABJVM010000010.1"/>
</dbReference>